<dbReference type="PROSITE" id="PS51501">
    <property type="entry name" value="ZF_DNL"/>
    <property type="match status" value="1"/>
</dbReference>
<sequence>MLSRSIRYCSKRIPKRQVPAARSIFFVSRITPQNVKSFPTRIFAVNYSSATQPDSNGKGELLIEFTCNVCDERSSHNMSKQAYEHGTVLIQCPKCQSRHLIADHLGFIRDEKFDLKEYIESQGEKIDNRVLEFEKIPPNLAHSSGQTAEEDTPKQEKVLDLESPDDKVIKDKKE</sequence>
<evidence type="ECO:0000256" key="2">
    <source>
        <dbReference type="ARBA" id="ARBA00022771"/>
    </source>
</evidence>
<reference evidence="7" key="1">
    <citation type="submission" date="2020-03" db="EMBL/GenBank/DDBJ databases">
        <title>FDA dAtabase for Regulatory Grade micrObial Sequences (FDA-ARGOS): Supporting development and validation of Infectious Disease Dx tests.</title>
        <authorList>
            <person name="Campos J."/>
            <person name="Goldberg B."/>
            <person name="Tallon L."/>
            <person name="Sadzewicz L."/>
            <person name="Vavikolanu K."/>
            <person name="Mehta A."/>
            <person name="Aluvathingal J."/>
            <person name="Nadendla S."/>
            <person name="Nandy P."/>
            <person name="Geyer C."/>
            <person name="Yan Y."/>
            <person name="Sichtig H."/>
        </authorList>
    </citation>
    <scope>NUCLEOTIDE SEQUENCE [LARGE SCALE GENOMIC DNA]</scope>
    <source>
        <strain evidence="7">FDAARGOS_652</strain>
    </source>
</reference>
<dbReference type="InterPro" id="IPR007853">
    <property type="entry name" value="Znf_DNL-typ"/>
</dbReference>
<dbReference type="GO" id="GO:0030150">
    <property type="term" value="P:protein import into mitochondrial matrix"/>
    <property type="evidence" value="ECO:0007669"/>
    <property type="project" value="TreeGrafter"/>
</dbReference>
<dbReference type="AlphaFoldDB" id="A0A8X7NM27"/>
<accession>A0A8X7NM27</accession>
<dbReference type="Proteomes" id="UP000590412">
    <property type="component" value="Unassembled WGS sequence"/>
</dbReference>
<dbReference type="GO" id="GO:0050821">
    <property type="term" value="P:protein stabilization"/>
    <property type="evidence" value="ECO:0007669"/>
    <property type="project" value="TreeGrafter"/>
</dbReference>
<feature type="region of interest" description="Disordered" evidence="5">
    <location>
        <begin position="138"/>
        <end position="174"/>
    </location>
</feature>
<evidence type="ECO:0000259" key="6">
    <source>
        <dbReference type="PROSITE" id="PS51501"/>
    </source>
</evidence>
<keyword evidence="3" id="KW-0862">Zinc</keyword>
<dbReference type="GO" id="GO:0005739">
    <property type="term" value="C:mitochondrion"/>
    <property type="evidence" value="ECO:0007669"/>
    <property type="project" value="TreeGrafter"/>
</dbReference>
<keyword evidence="2 4" id="KW-0863">Zinc-finger</keyword>
<organism evidence="7 8">
    <name type="scientific">Candida parapsilosis</name>
    <name type="common">Yeast</name>
    <dbReference type="NCBI Taxonomy" id="5480"/>
    <lineage>
        <taxon>Eukaryota</taxon>
        <taxon>Fungi</taxon>
        <taxon>Dikarya</taxon>
        <taxon>Ascomycota</taxon>
        <taxon>Saccharomycotina</taxon>
        <taxon>Pichiomycetes</taxon>
        <taxon>Debaryomycetaceae</taxon>
        <taxon>Candida/Lodderomyces clade</taxon>
        <taxon>Candida</taxon>
    </lineage>
</organism>
<dbReference type="PANTHER" id="PTHR20922">
    <property type="entry name" value="DNL-TYPE ZINC FINGER PROTEIN"/>
    <property type="match status" value="1"/>
</dbReference>
<dbReference type="GO" id="GO:0006457">
    <property type="term" value="P:protein folding"/>
    <property type="evidence" value="ECO:0007669"/>
    <property type="project" value="TreeGrafter"/>
</dbReference>
<gene>
    <name evidence="7" type="ORF">FOB60_003955</name>
</gene>
<evidence type="ECO:0000256" key="1">
    <source>
        <dbReference type="ARBA" id="ARBA00022723"/>
    </source>
</evidence>
<evidence type="ECO:0000313" key="8">
    <source>
        <dbReference type="Proteomes" id="UP000590412"/>
    </source>
</evidence>
<evidence type="ECO:0000313" key="7">
    <source>
        <dbReference type="EMBL" id="KAF6051287.1"/>
    </source>
</evidence>
<evidence type="ECO:0000256" key="3">
    <source>
        <dbReference type="ARBA" id="ARBA00022833"/>
    </source>
</evidence>
<dbReference type="OrthoDB" id="512667at2759"/>
<comment type="caution">
    <text evidence="7">The sequence shown here is derived from an EMBL/GenBank/DDBJ whole genome shotgun (WGS) entry which is preliminary data.</text>
</comment>
<dbReference type="EMBL" id="JABWAB010000005">
    <property type="protein sequence ID" value="KAF6051287.1"/>
    <property type="molecule type" value="Genomic_DNA"/>
</dbReference>
<dbReference type="InterPro" id="IPR024158">
    <property type="entry name" value="Mt_import_TIM15"/>
</dbReference>
<name>A0A8X7NM27_CANPA</name>
<keyword evidence="1" id="KW-0479">Metal-binding</keyword>
<protein>
    <submittedName>
        <fullName evidence="7">DNL zinc finger family protein</fullName>
    </submittedName>
</protein>
<feature type="domain" description="DNL-type" evidence="6">
    <location>
        <begin position="56"/>
        <end position="161"/>
    </location>
</feature>
<feature type="compositionally biased region" description="Basic and acidic residues" evidence="5">
    <location>
        <begin position="151"/>
        <end position="174"/>
    </location>
</feature>
<dbReference type="PANTHER" id="PTHR20922:SF13">
    <property type="entry name" value="DNL-TYPE ZINC FINGER PROTEIN"/>
    <property type="match status" value="1"/>
</dbReference>
<dbReference type="GO" id="GO:0051087">
    <property type="term" value="F:protein-folding chaperone binding"/>
    <property type="evidence" value="ECO:0007669"/>
    <property type="project" value="TreeGrafter"/>
</dbReference>
<evidence type="ECO:0000256" key="4">
    <source>
        <dbReference type="PROSITE-ProRule" id="PRU00834"/>
    </source>
</evidence>
<proteinExistence type="predicted"/>
<evidence type="ECO:0000256" key="5">
    <source>
        <dbReference type="SAM" id="MobiDB-lite"/>
    </source>
</evidence>
<dbReference type="GO" id="GO:0008270">
    <property type="term" value="F:zinc ion binding"/>
    <property type="evidence" value="ECO:0007669"/>
    <property type="project" value="UniProtKB-KW"/>
</dbReference>
<dbReference type="Pfam" id="PF05180">
    <property type="entry name" value="zf-DNL"/>
    <property type="match status" value="1"/>
</dbReference>